<dbReference type="AlphaFoldDB" id="A0A1E5UW24"/>
<dbReference type="InterPro" id="IPR013989">
    <property type="entry name" value="Dev_and_cell_death_domain"/>
</dbReference>
<evidence type="ECO:0000259" key="2">
    <source>
        <dbReference type="PROSITE" id="PS51222"/>
    </source>
</evidence>
<sequence>MASHPPSSPSPPASASPPPPHKRPRPPAAAAEDDPHPGAASSSAAAASPAGFIFMCNGATKPDCYRHRVLGLPRGKLEAVSRIRRGAAVFLYDFDIKRLYGPYRADSDGGADLVPGAFHGRFPAQVGSLVDRRQEMGRGVVKFMIDGDFMPIPESSLRSAIKENYFKGKFSPELTSTQVEKLRALFQPITSVPQSSTPHDVDNWPPAIAFGPPPAHSAQPPAHAHHPIAYVAPSAAHSMPPEAYAPPCSYLPMTTQPSLHGYGYGYQAGYATCSPLPSTYQYVQAPLPCSLYDQHSMSQYVSAPVYSSGPYFQNDPYQLGNVNSHYQQSTYERYAF</sequence>
<evidence type="ECO:0000313" key="3">
    <source>
        <dbReference type="EMBL" id="OEL16975.1"/>
    </source>
</evidence>
<dbReference type="STRING" id="888268.A0A1E5UW24"/>
<reference evidence="3 4" key="1">
    <citation type="submission" date="2016-09" db="EMBL/GenBank/DDBJ databases">
        <title>The draft genome of Dichanthelium oligosanthes: A C3 panicoid grass species.</title>
        <authorList>
            <person name="Studer A.J."/>
            <person name="Schnable J.C."/>
            <person name="Brutnell T.P."/>
        </authorList>
    </citation>
    <scope>NUCLEOTIDE SEQUENCE [LARGE SCALE GENOMIC DNA]</scope>
    <source>
        <strain evidence="4">cv. Kellogg 1175</strain>
        <tissue evidence="3">Leaf</tissue>
    </source>
</reference>
<feature type="compositionally biased region" description="Pro residues" evidence="1">
    <location>
        <begin position="1"/>
        <end position="19"/>
    </location>
</feature>
<dbReference type="PROSITE" id="PS51222">
    <property type="entry name" value="DCD"/>
    <property type="match status" value="1"/>
</dbReference>
<accession>A0A1E5UW24</accession>
<dbReference type="OrthoDB" id="693809at2759"/>
<dbReference type="SMART" id="SM00767">
    <property type="entry name" value="DCD"/>
    <property type="match status" value="1"/>
</dbReference>
<proteinExistence type="predicted"/>
<dbReference type="PANTHER" id="PTHR46444:SF14">
    <property type="entry name" value="EXPRESSED PROTEIN"/>
    <property type="match status" value="1"/>
</dbReference>
<keyword evidence="4" id="KW-1185">Reference proteome</keyword>
<feature type="region of interest" description="Disordered" evidence="1">
    <location>
        <begin position="1"/>
        <end position="43"/>
    </location>
</feature>
<protein>
    <recommendedName>
        <fullName evidence="2">DCD domain-containing protein</fullName>
    </recommendedName>
</protein>
<evidence type="ECO:0000313" key="4">
    <source>
        <dbReference type="Proteomes" id="UP000095767"/>
    </source>
</evidence>
<feature type="domain" description="DCD" evidence="2">
    <location>
        <begin position="47"/>
        <end position="188"/>
    </location>
</feature>
<organism evidence="3 4">
    <name type="scientific">Dichanthelium oligosanthes</name>
    <dbReference type="NCBI Taxonomy" id="888268"/>
    <lineage>
        <taxon>Eukaryota</taxon>
        <taxon>Viridiplantae</taxon>
        <taxon>Streptophyta</taxon>
        <taxon>Embryophyta</taxon>
        <taxon>Tracheophyta</taxon>
        <taxon>Spermatophyta</taxon>
        <taxon>Magnoliopsida</taxon>
        <taxon>Liliopsida</taxon>
        <taxon>Poales</taxon>
        <taxon>Poaceae</taxon>
        <taxon>PACMAD clade</taxon>
        <taxon>Panicoideae</taxon>
        <taxon>Panicodae</taxon>
        <taxon>Paniceae</taxon>
        <taxon>Dichantheliinae</taxon>
        <taxon>Dichanthelium</taxon>
    </lineage>
</organism>
<comment type="caution">
    <text evidence="3">The sequence shown here is derived from an EMBL/GenBank/DDBJ whole genome shotgun (WGS) entry which is preliminary data.</text>
</comment>
<dbReference type="PANTHER" id="PTHR46444">
    <property type="entry name" value="DCD (DEVELOPMENT AND CELL DEATH) DOMAIN PROTEIN-RELATED"/>
    <property type="match status" value="1"/>
</dbReference>
<dbReference type="Pfam" id="PF10539">
    <property type="entry name" value="Dev_Cell_Death"/>
    <property type="match status" value="1"/>
</dbReference>
<evidence type="ECO:0000256" key="1">
    <source>
        <dbReference type="SAM" id="MobiDB-lite"/>
    </source>
</evidence>
<dbReference type="Proteomes" id="UP000095767">
    <property type="component" value="Unassembled WGS sequence"/>
</dbReference>
<dbReference type="EMBL" id="LWDX02061431">
    <property type="protein sequence ID" value="OEL16975.1"/>
    <property type="molecule type" value="Genomic_DNA"/>
</dbReference>
<name>A0A1E5UW24_9POAL</name>
<gene>
    <name evidence="3" type="ORF">BAE44_0022007</name>
</gene>